<dbReference type="Proteomes" id="UP000546701">
    <property type="component" value="Unassembled WGS sequence"/>
</dbReference>
<dbReference type="AlphaFoldDB" id="A0A7W9BVI2"/>
<dbReference type="GO" id="GO:0016740">
    <property type="term" value="F:transferase activity"/>
    <property type="evidence" value="ECO:0007669"/>
    <property type="project" value="UniProtKB-KW"/>
</dbReference>
<evidence type="ECO:0000313" key="1">
    <source>
        <dbReference type="EMBL" id="MBB5730887.1"/>
    </source>
</evidence>
<keyword evidence="1" id="KW-0808">Transferase</keyword>
<sequence>MLIPPEIAALFPSPVERHKTFSWSLFEVGTQPFGCMIAIGTREVVEDGKRRLDVLALDLTERDPYPRQVMIGEAKANASGVTITPGLVEVIHARLRGLGIGTLVFNVVTAWAQRTFPGADLAPITIVRPAGAAEFDRLARFYGRFGLSWDRPANGWCDQFPSKPMTVDALKQYPEELLPDVRRVDLTKGLTAMFDRMLEADDDRRMVVALRDQLADRRDRWRTIGYRLNTFGLGLAALAGFGAARALALL</sequence>
<accession>A0A7W9BVI2</accession>
<dbReference type="EMBL" id="JACIJR010000011">
    <property type="protein sequence ID" value="MBB5730887.1"/>
    <property type="molecule type" value="Genomic_DNA"/>
</dbReference>
<comment type="caution">
    <text evidence="1">The sequence shown here is derived from an EMBL/GenBank/DDBJ whole genome shotgun (WGS) entry which is preliminary data.</text>
</comment>
<evidence type="ECO:0000313" key="2">
    <source>
        <dbReference type="Proteomes" id="UP000546701"/>
    </source>
</evidence>
<organism evidence="1 2">
    <name type="scientific">Sphingomonas prati</name>
    <dbReference type="NCBI Taxonomy" id="1843237"/>
    <lineage>
        <taxon>Bacteria</taxon>
        <taxon>Pseudomonadati</taxon>
        <taxon>Pseudomonadota</taxon>
        <taxon>Alphaproteobacteria</taxon>
        <taxon>Sphingomonadales</taxon>
        <taxon>Sphingomonadaceae</taxon>
        <taxon>Sphingomonas</taxon>
    </lineage>
</organism>
<dbReference type="OrthoDB" id="8688136at2"/>
<dbReference type="RefSeq" id="WP_157174871.1">
    <property type="nucleotide sequence ID" value="NZ_BMJP01000009.1"/>
</dbReference>
<keyword evidence="2" id="KW-1185">Reference proteome</keyword>
<reference evidence="1 2" key="1">
    <citation type="submission" date="2020-08" db="EMBL/GenBank/DDBJ databases">
        <title>Genomic Encyclopedia of Type Strains, Phase IV (KMG-IV): sequencing the most valuable type-strain genomes for metagenomic binning, comparative biology and taxonomic classification.</title>
        <authorList>
            <person name="Goeker M."/>
        </authorList>
    </citation>
    <scope>NUCLEOTIDE SEQUENCE [LARGE SCALE GENOMIC DNA]</scope>
    <source>
        <strain evidence="1 2">DSM 103336</strain>
    </source>
</reference>
<name>A0A7W9BVI2_9SPHN</name>
<proteinExistence type="predicted"/>
<gene>
    <name evidence="1" type="ORF">FHS99_003394</name>
</gene>
<protein>
    <submittedName>
        <fullName evidence="1">GNAT superfamily N-acetyltransferase</fullName>
    </submittedName>
</protein>